<accession>A0A6A5HGC0</accession>
<dbReference type="InterPro" id="IPR018289">
    <property type="entry name" value="MULE_transposase_dom"/>
</dbReference>
<evidence type="ECO:0000256" key="1">
    <source>
        <dbReference type="PROSITE-ProRule" id="PRU00042"/>
    </source>
</evidence>
<dbReference type="SMART" id="SM00355">
    <property type="entry name" value="ZnF_C2H2"/>
    <property type="match status" value="1"/>
</dbReference>
<name>A0A6A5HGC0_CAERE</name>
<dbReference type="KEGG" id="crq:GCK72_006846"/>
<protein>
    <recommendedName>
        <fullName evidence="2">C2H2-type domain-containing protein</fullName>
    </recommendedName>
</protein>
<dbReference type="EMBL" id="WUAV01000002">
    <property type="protein sequence ID" value="KAF1766888.1"/>
    <property type="molecule type" value="Genomic_DNA"/>
</dbReference>
<organism evidence="3 4">
    <name type="scientific">Caenorhabditis remanei</name>
    <name type="common">Caenorhabditis vulgaris</name>
    <dbReference type="NCBI Taxonomy" id="31234"/>
    <lineage>
        <taxon>Eukaryota</taxon>
        <taxon>Metazoa</taxon>
        <taxon>Ecdysozoa</taxon>
        <taxon>Nematoda</taxon>
        <taxon>Chromadorea</taxon>
        <taxon>Rhabditida</taxon>
        <taxon>Rhabditina</taxon>
        <taxon>Rhabditomorpha</taxon>
        <taxon>Rhabditoidea</taxon>
        <taxon>Rhabditidae</taxon>
        <taxon>Peloderinae</taxon>
        <taxon>Caenorhabditis</taxon>
    </lineage>
</organism>
<evidence type="ECO:0000259" key="2">
    <source>
        <dbReference type="PROSITE" id="PS50157"/>
    </source>
</evidence>
<evidence type="ECO:0000313" key="3">
    <source>
        <dbReference type="EMBL" id="KAF1766888.1"/>
    </source>
</evidence>
<sequence>MKSFHKSGQKEIDEFNGSVQATKAMKKGSDVYKCEQCHKVLTSLGSIQNHIRREHTMTRTDEALDPALISILESQEPEKKKYRVCTTEIQPIAIIEDLPETKPISNQKILCPHIDCLSEMDAVFVSSRLNLEWLSKKQEETGTTLVTQTARDEGSRNTSYMICKHEGTYVRSGTKKYGHDTKKQTGDALCTAYLRVVKIGEKVSCQGCFYHFGHDISVANLSLTSNQKEKVVNYVKQGLHNKAIVKLVKKETDEHSRLHFLSSDDIRNLKNQFDLNEEQLDKDDLRSVEKRVAMKNLDDGIRYYSAPDHEGNNFVLVIITPKHLESITKFSHKVVVLDDTFNVTMYNLKLTTLTVIDNSDRSEPAGFLLSSSTTSKEVSILFNCLKDLFPEFRPSFFMTDEASCFWNGYSAVFDNSGTRKVICRWHVYRSWKKKATQLLKGDLLSETMQSLNEVLREPRQEKVMHRLLSMLTRLDLAKEKGADEFSAYFRTYYYVDQRSEDTYIVTKISDMKEYTVRDYKECICDIKENTHCDYCGACGYRFDCDCLFSRAGVACKHIHGVLKFAASQQANCELLDDHANLSPRPSTSSRYPSANLNSFVLDLTRKEKDEHDDRITKRMDRLSTMWSAVYADLRKQTKDGGECFEKLLEKTENALLSIMPETSETGLVVRSDAGSSYKTAREIMHVSSALKKRTLAPRKVLTASKTSLIPKRFLERCIICGERDPEIPHDADEMEFESTTTEWKRCNKCKQPAHFSCTLNNKKCACSDDSYFELYPDNYLKVMDSDENSE</sequence>
<dbReference type="GO" id="GO:0008270">
    <property type="term" value="F:zinc ion binding"/>
    <property type="evidence" value="ECO:0007669"/>
    <property type="project" value="UniProtKB-KW"/>
</dbReference>
<keyword evidence="1" id="KW-0863">Zinc-finger</keyword>
<keyword evidence="1" id="KW-0862">Zinc</keyword>
<dbReference type="PANTHER" id="PTHR33977:SF1">
    <property type="entry name" value="ZINC ION BINDING PROTEIN"/>
    <property type="match status" value="1"/>
</dbReference>
<dbReference type="AlphaFoldDB" id="A0A6A5HGC0"/>
<proteinExistence type="predicted"/>
<evidence type="ECO:0000313" key="4">
    <source>
        <dbReference type="Proteomes" id="UP000483820"/>
    </source>
</evidence>
<comment type="caution">
    <text evidence="3">The sequence shown here is derived from an EMBL/GenBank/DDBJ whole genome shotgun (WGS) entry which is preliminary data.</text>
</comment>
<dbReference type="GeneID" id="9809621"/>
<reference evidence="3 4" key="1">
    <citation type="submission" date="2019-12" db="EMBL/GenBank/DDBJ databases">
        <title>Chromosome-level assembly of the Caenorhabditis remanei genome.</title>
        <authorList>
            <person name="Teterina A.A."/>
            <person name="Willis J.H."/>
            <person name="Phillips P.C."/>
        </authorList>
    </citation>
    <scope>NUCLEOTIDE SEQUENCE [LARGE SCALE GENOMIC DNA]</scope>
    <source>
        <strain evidence="3 4">PX506</strain>
        <tissue evidence="3">Whole organism</tissue>
    </source>
</reference>
<feature type="domain" description="C2H2-type" evidence="2">
    <location>
        <begin position="32"/>
        <end position="60"/>
    </location>
</feature>
<dbReference type="InterPro" id="IPR013087">
    <property type="entry name" value="Znf_C2H2_type"/>
</dbReference>
<dbReference type="Pfam" id="PF10551">
    <property type="entry name" value="MULE"/>
    <property type="match status" value="1"/>
</dbReference>
<dbReference type="PANTHER" id="PTHR33977">
    <property type="entry name" value="ZINC ION BINDING PROTEIN"/>
    <property type="match status" value="1"/>
</dbReference>
<dbReference type="RefSeq" id="XP_053590030.1">
    <property type="nucleotide sequence ID" value="XM_053725836.1"/>
</dbReference>
<gene>
    <name evidence="3" type="ORF">GCK72_006846</name>
</gene>
<dbReference type="CTD" id="9809621"/>
<dbReference type="PROSITE" id="PS50157">
    <property type="entry name" value="ZINC_FINGER_C2H2_2"/>
    <property type="match status" value="1"/>
</dbReference>
<dbReference type="Proteomes" id="UP000483820">
    <property type="component" value="Chromosome II"/>
</dbReference>
<dbReference type="PROSITE" id="PS00028">
    <property type="entry name" value="ZINC_FINGER_C2H2_1"/>
    <property type="match status" value="1"/>
</dbReference>
<keyword evidence="1" id="KW-0479">Metal-binding</keyword>